<feature type="region of interest" description="Disordered" evidence="7">
    <location>
        <begin position="241"/>
        <end position="266"/>
    </location>
</feature>
<dbReference type="PANTHER" id="PTHR10969">
    <property type="entry name" value="MICROTUBULE-ASSOCIATED PROTEINS 1A/1B LIGHT CHAIN 3-RELATED"/>
    <property type="match status" value="1"/>
</dbReference>
<evidence type="ECO:0000256" key="3">
    <source>
        <dbReference type="ARBA" id="ARBA00023136"/>
    </source>
</evidence>
<feature type="lipid moiety-binding region" description="Phosphatidylserine amidated glycine; alternate" evidence="5">
    <location>
        <position position="369"/>
    </location>
</feature>
<feature type="compositionally biased region" description="Low complexity" evidence="7">
    <location>
        <begin position="177"/>
        <end position="192"/>
    </location>
</feature>
<evidence type="ECO:0000313" key="9">
    <source>
        <dbReference type="Proteomes" id="UP000674318"/>
    </source>
</evidence>
<comment type="caution">
    <text evidence="8">The sequence shown here is derived from an EMBL/GenBank/DDBJ whole genome shotgun (WGS) entry which is preliminary data.</text>
</comment>
<comment type="subcellular location">
    <subcellularLocation>
        <location evidence="1">Membrane</location>
    </subcellularLocation>
</comment>
<evidence type="ECO:0000313" key="8">
    <source>
        <dbReference type="EMBL" id="KAG5505003.1"/>
    </source>
</evidence>
<keyword evidence="3" id="KW-0472">Membrane</keyword>
<dbReference type="KEGG" id="phet:94290512"/>
<keyword evidence="6" id="KW-0072">Autophagy</keyword>
<comment type="similarity">
    <text evidence="2 6">Belongs to the ATG8 family.</text>
</comment>
<feature type="region of interest" description="Disordered" evidence="7">
    <location>
        <begin position="163"/>
        <end position="199"/>
    </location>
</feature>
<accession>A0A836IVY6</accession>
<dbReference type="Gene3D" id="3.10.20.90">
    <property type="entry name" value="Phosphatidylinositol 3-kinase Catalytic Subunit, Chain A, domain 1"/>
    <property type="match status" value="1"/>
</dbReference>
<protein>
    <recommendedName>
        <fullName evidence="6">Autophagy-related protein</fullName>
    </recommendedName>
</protein>
<dbReference type="InterPro" id="IPR004241">
    <property type="entry name" value="Atg8-like"/>
</dbReference>
<dbReference type="GO" id="GO:0016020">
    <property type="term" value="C:membrane"/>
    <property type="evidence" value="ECO:0007669"/>
    <property type="project" value="UniProtKB-SubCell"/>
</dbReference>
<evidence type="ECO:0000256" key="7">
    <source>
        <dbReference type="SAM" id="MobiDB-lite"/>
    </source>
</evidence>
<evidence type="ECO:0000256" key="2">
    <source>
        <dbReference type="ARBA" id="ARBA00007293"/>
    </source>
</evidence>
<evidence type="ECO:0000256" key="4">
    <source>
        <dbReference type="ARBA" id="ARBA00023288"/>
    </source>
</evidence>
<evidence type="ECO:0000256" key="5">
    <source>
        <dbReference type="PIRSR" id="PIRSR604241-50"/>
    </source>
</evidence>
<sequence length="416" mass="43616">MSRVGDGRAPLGGTHGPPYSPSSLSPSSVSSLSSAPYLSPCECDDMVDGSDRLASKSRAPSSTIPQAGAQTRQGKALRSTGKGPHSLPPTPSVPSSASTITSAGHSPLQGVMRDQTGARGRNQRTVSVPGPSPDNHATLAKGKHSQTRASVAVSCERGFDSLQSPSQVYSPPRLAQSLSSPLTASLEATTAPTSPPPLPRTHYQYMHSFDYRCRLSNKMRALYGTGTVPVIVEPAESHFRVSPPSSSLVHGEAKSSSDPVGGGCAKGGRPSFSGRTGASVVVPSLPSVSTTPSTKSTLKCILPRSKSVAEVILTLRDRLALDSCQSVFLSVGENDVLVPGNSLLGDLYERYRNMDGFLYLGYLLENTFGGDGRSTTPSPSPSPGEAAAIFLGEQDRRGVMVYGSRRECPRPTHVLQ</sequence>
<dbReference type="Proteomes" id="UP000674318">
    <property type="component" value="Unassembled WGS sequence"/>
</dbReference>
<dbReference type="AlphaFoldDB" id="A0A836IVY6"/>
<feature type="region of interest" description="Disordered" evidence="7">
    <location>
        <begin position="1"/>
        <end position="146"/>
    </location>
</feature>
<gene>
    <name evidence="8" type="ORF">JKF63_04450</name>
</gene>
<keyword evidence="9" id="KW-1185">Reference proteome</keyword>
<organism evidence="8 9">
    <name type="scientific">Porcisia hertigi</name>
    <dbReference type="NCBI Taxonomy" id="2761500"/>
    <lineage>
        <taxon>Eukaryota</taxon>
        <taxon>Discoba</taxon>
        <taxon>Euglenozoa</taxon>
        <taxon>Kinetoplastea</taxon>
        <taxon>Metakinetoplastina</taxon>
        <taxon>Trypanosomatida</taxon>
        <taxon>Trypanosomatidae</taxon>
        <taxon>Leishmaniinae</taxon>
        <taxon>Porcisia</taxon>
    </lineage>
</organism>
<dbReference type="GeneID" id="94290512"/>
<dbReference type="OrthoDB" id="6738456at2759"/>
<dbReference type="EMBL" id="JAFJZO010000022">
    <property type="protein sequence ID" value="KAG5505003.1"/>
    <property type="molecule type" value="Genomic_DNA"/>
</dbReference>
<dbReference type="InterPro" id="IPR029071">
    <property type="entry name" value="Ubiquitin-like_domsf"/>
</dbReference>
<feature type="compositionally biased region" description="Low complexity" evidence="7">
    <location>
        <begin position="21"/>
        <end position="40"/>
    </location>
</feature>
<proteinExistence type="inferred from homology"/>
<reference evidence="8 9" key="1">
    <citation type="submission" date="2021-02" db="EMBL/GenBank/DDBJ databases">
        <title>Porcisia hertigi Genome sequencing and assembly.</title>
        <authorList>
            <person name="Almutairi H."/>
            <person name="Gatherer D."/>
        </authorList>
    </citation>
    <scope>NUCLEOTIDE SEQUENCE [LARGE SCALE GENOMIC DNA]</scope>
    <source>
        <strain evidence="8 9">C119</strain>
    </source>
</reference>
<feature type="compositionally biased region" description="Polar residues" evidence="7">
    <location>
        <begin position="58"/>
        <end position="73"/>
    </location>
</feature>
<feature type="compositionally biased region" description="Polar residues" evidence="7">
    <location>
        <begin position="243"/>
        <end position="258"/>
    </location>
</feature>
<dbReference type="RefSeq" id="XP_067757264.1">
    <property type="nucleotide sequence ID" value="XM_067900435.1"/>
</dbReference>
<name>A0A836IVY6_9TRYP</name>
<feature type="compositionally biased region" description="Low complexity" evidence="7">
    <location>
        <begin position="93"/>
        <end position="102"/>
    </location>
</feature>
<keyword evidence="4 5" id="KW-0449">Lipoprotein</keyword>
<dbReference type="GO" id="GO:0006914">
    <property type="term" value="P:autophagy"/>
    <property type="evidence" value="ECO:0007669"/>
    <property type="project" value="UniProtKB-KW"/>
</dbReference>
<dbReference type="SUPFAM" id="SSF54236">
    <property type="entry name" value="Ubiquitin-like"/>
    <property type="match status" value="1"/>
</dbReference>
<evidence type="ECO:0000256" key="6">
    <source>
        <dbReference type="RuleBase" id="RU004384"/>
    </source>
</evidence>
<dbReference type="Pfam" id="PF02991">
    <property type="entry name" value="ATG8"/>
    <property type="match status" value="1"/>
</dbReference>
<evidence type="ECO:0000256" key="1">
    <source>
        <dbReference type="ARBA" id="ARBA00004370"/>
    </source>
</evidence>